<dbReference type="PROSITE" id="PS51029">
    <property type="entry name" value="MADF"/>
    <property type="match status" value="1"/>
</dbReference>
<accession>A0A151IPG9</accession>
<proteinExistence type="predicted"/>
<dbReference type="SMART" id="SM00595">
    <property type="entry name" value="MADF"/>
    <property type="match status" value="1"/>
</dbReference>
<keyword evidence="3" id="KW-1185">Reference proteome</keyword>
<dbReference type="InterPro" id="IPR039353">
    <property type="entry name" value="TF_Adf1"/>
</dbReference>
<name>A0A151IPG9_9HYME</name>
<dbReference type="Proteomes" id="UP000078542">
    <property type="component" value="Unassembled WGS sequence"/>
</dbReference>
<dbReference type="PANTHER" id="PTHR12243:SF67">
    <property type="entry name" value="COREPRESSOR OF PANGOLIN, ISOFORM A-RELATED"/>
    <property type="match status" value="1"/>
</dbReference>
<dbReference type="GO" id="GO:0006357">
    <property type="term" value="P:regulation of transcription by RNA polymerase II"/>
    <property type="evidence" value="ECO:0007669"/>
    <property type="project" value="TreeGrafter"/>
</dbReference>
<feature type="domain" description="MADF" evidence="1">
    <location>
        <begin position="1"/>
        <end position="97"/>
    </location>
</feature>
<evidence type="ECO:0000313" key="3">
    <source>
        <dbReference type="Proteomes" id="UP000078542"/>
    </source>
</evidence>
<reference evidence="2 3" key="1">
    <citation type="submission" date="2016-03" db="EMBL/GenBank/DDBJ databases">
        <title>Cyphomyrmex costatus WGS genome.</title>
        <authorList>
            <person name="Nygaard S."/>
            <person name="Hu H."/>
            <person name="Boomsma J."/>
            <person name="Zhang G."/>
        </authorList>
    </citation>
    <scope>NUCLEOTIDE SEQUENCE [LARGE SCALE GENOMIC DNA]</scope>
    <source>
        <strain evidence="2">MS0001</strain>
        <tissue evidence="2">Whole body</tissue>
    </source>
</reference>
<gene>
    <name evidence="2" type="ORF">ALC62_01152</name>
</gene>
<evidence type="ECO:0000259" key="1">
    <source>
        <dbReference type="PROSITE" id="PS51029"/>
    </source>
</evidence>
<dbReference type="GO" id="GO:0005634">
    <property type="term" value="C:nucleus"/>
    <property type="evidence" value="ECO:0007669"/>
    <property type="project" value="TreeGrafter"/>
</dbReference>
<dbReference type="AlphaFoldDB" id="A0A151IPG9"/>
<feature type="non-terminal residue" evidence="2">
    <location>
        <position position="1"/>
    </location>
</feature>
<organism evidence="2 3">
    <name type="scientific">Cyphomyrmex costatus</name>
    <dbReference type="NCBI Taxonomy" id="456900"/>
    <lineage>
        <taxon>Eukaryota</taxon>
        <taxon>Metazoa</taxon>
        <taxon>Ecdysozoa</taxon>
        <taxon>Arthropoda</taxon>
        <taxon>Hexapoda</taxon>
        <taxon>Insecta</taxon>
        <taxon>Pterygota</taxon>
        <taxon>Neoptera</taxon>
        <taxon>Endopterygota</taxon>
        <taxon>Hymenoptera</taxon>
        <taxon>Apocrita</taxon>
        <taxon>Aculeata</taxon>
        <taxon>Formicoidea</taxon>
        <taxon>Formicidae</taxon>
        <taxon>Myrmicinae</taxon>
        <taxon>Cyphomyrmex</taxon>
    </lineage>
</organism>
<dbReference type="Pfam" id="PF10545">
    <property type="entry name" value="MADF_DNA_bdg"/>
    <property type="match status" value="1"/>
</dbReference>
<dbReference type="EMBL" id="KQ976853">
    <property type="protein sequence ID" value="KYN07874.1"/>
    <property type="molecule type" value="Genomic_DNA"/>
</dbReference>
<dbReference type="GO" id="GO:0005667">
    <property type="term" value="C:transcription regulator complex"/>
    <property type="evidence" value="ECO:0007669"/>
    <property type="project" value="TreeGrafter"/>
</dbReference>
<dbReference type="PANTHER" id="PTHR12243">
    <property type="entry name" value="MADF DOMAIN TRANSCRIPTION FACTOR"/>
    <property type="match status" value="1"/>
</dbReference>
<evidence type="ECO:0000313" key="2">
    <source>
        <dbReference type="EMBL" id="KYN07874.1"/>
    </source>
</evidence>
<protein>
    <recommendedName>
        <fullName evidence="1">MADF domain-containing protein</fullName>
    </recommendedName>
</protein>
<sequence length="100" mass="11989">LLELYRERPFLYDKSNINFKDCLMKQNAWLEISKTMTQICGDMYNPSYCQKRCTTLRDQYSREKRKAEIESKSGSAATKATRFPFFAQLTFLDRVIQRRR</sequence>
<dbReference type="InterPro" id="IPR006578">
    <property type="entry name" value="MADF-dom"/>
</dbReference>